<feature type="compositionally biased region" description="Polar residues" evidence="1">
    <location>
        <begin position="89"/>
        <end position="98"/>
    </location>
</feature>
<dbReference type="EMBL" id="HBUF01362270">
    <property type="protein sequence ID" value="CAG6721508.1"/>
    <property type="molecule type" value="Transcribed_RNA"/>
</dbReference>
<proteinExistence type="predicted"/>
<evidence type="ECO:0000256" key="1">
    <source>
        <dbReference type="SAM" id="MobiDB-lite"/>
    </source>
</evidence>
<evidence type="ECO:0000313" key="2">
    <source>
        <dbReference type="EMBL" id="CAG6721507.1"/>
    </source>
</evidence>
<sequence length="131" mass="14090">MRVDNSRMTSENTRPRQSSSGTNMIRVDSSSIVSRHLGFEQSNATIDSSIIDGSIIDSSIIHESRLDQSGKRTRMGAPAVAPAMLTPSSFAPNLTQLPSKPENHGHSDVNFSRPTPFPLLATSPLCRKAAG</sequence>
<accession>A0A8D8VEX5</accession>
<reference evidence="2" key="1">
    <citation type="submission" date="2021-05" db="EMBL/GenBank/DDBJ databases">
        <authorList>
            <person name="Alioto T."/>
            <person name="Alioto T."/>
            <person name="Gomez Garrido J."/>
        </authorList>
    </citation>
    <scope>NUCLEOTIDE SEQUENCE</scope>
</reference>
<protein>
    <submittedName>
        <fullName evidence="2">Uncharacterized protein</fullName>
    </submittedName>
</protein>
<name>A0A8D8VEX5_9HEMI</name>
<dbReference type="EMBL" id="HBUF01362269">
    <property type="protein sequence ID" value="CAG6721507.1"/>
    <property type="molecule type" value="Transcribed_RNA"/>
</dbReference>
<dbReference type="AlphaFoldDB" id="A0A8D8VEX5"/>
<feature type="region of interest" description="Disordered" evidence="1">
    <location>
        <begin position="89"/>
        <end position="115"/>
    </location>
</feature>
<feature type="region of interest" description="Disordered" evidence="1">
    <location>
        <begin position="1"/>
        <end position="27"/>
    </location>
</feature>
<organism evidence="2">
    <name type="scientific">Cacopsylla melanoneura</name>
    <dbReference type="NCBI Taxonomy" id="428564"/>
    <lineage>
        <taxon>Eukaryota</taxon>
        <taxon>Metazoa</taxon>
        <taxon>Ecdysozoa</taxon>
        <taxon>Arthropoda</taxon>
        <taxon>Hexapoda</taxon>
        <taxon>Insecta</taxon>
        <taxon>Pterygota</taxon>
        <taxon>Neoptera</taxon>
        <taxon>Paraneoptera</taxon>
        <taxon>Hemiptera</taxon>
        <taxon>Sternorrhyncha</taxon>
        <taxon>Psylloidea</taxon>
        <taxon>Psyllidae</taxon>
        <taxon>Psyllinae</taxon>
        <taxon>Cacopsylla</taxon>
    </lineage>
</organism>